<keyword evidence="1" id="KW-0472">Membrane</keyword>
<sequence>MSFGFFITWVYSVYSYGYWVDEHNTDAHYRAIDFILFGTSALAFAGSIWTFVVRNKRKAREDPPQG</sequence>
<gene>
    <name evidence="2" type="ORF">H9871_09760</name>
</gene>
<protein>
    <submittedName>
        <fullName evidence="2">Uncharacterized protein</fullName>
    </submittedName>
</protein>
<keyword evidence="1" id="KW-1133">Transmembrane helix</keyword>
<comment type="caution">
    <text evidence="2">The sequence shown here is derived from an EMBL/GenBank/DDBJ whole genome shotgun (WGS) entry which is preliminary data.</text>
</comment>
<evidence type="ECO:0000256" key="1">
    <source>
        <dbReference type="SAM" id="Phobius"/>
    </source>
</evidence>
<organism evidence="2 3">
    <name type="scientific">Candidatus Nesterenkonia stercoripullorum</name>
    <dbReference type="NCBI Taxonomy" id="2838701"/>
    <lineage>
        <taxon>Bacteria</taxon>
        <taxon>Bacillati</taxon>
        <taxon>Actinomycetota</taxon>
        <taxon>Actinomycetes</taxon>
        <taxon>Micrococcales</taxon>
        <taxon>Micrococcaceae</taxon>
        <taxon>Nesterenkonia</taxon>
    </lineage>
</organism>
<dbReference type="Proteomes" id="UP000824151">
    <property type="component" value="Unassembled WGS sequence"/>
</dbReference>
<dbReference type="EMBL" id="DXGD01000359">
    <property type="protein sequence ID" value="HIX00417.1"/>
    <property type="molecule type" value="Genomic_DNA"/>
</dbReference>
<evidence type="ECO:0000313" key="2">
    <source>
        <dbReference type="EMBL" id="HIX00417.1"/>
    </source>
</evidence>
<keyword evidence="1" id="KW-0812">Transmembrane</keyword>
<reference evidence="2" key="1">
    <citation type="journal article" date="2021" name="PeerJ">
        <title>Extensive microbial diversity within the chicken gut microbiome revealed by metagenomics and culture.</title>
        <authorList>
            <person name="Gilroy R."/>
            <person name="Ravi A."/>
            <person name="Getino M."/>
            <person name="Pursley I."/>
            <person name="Horton D.L."/>
            <person name="Alikhan N.F."/>
            <person name="Baker D."/>
            <person name="Gharbi K."/>
            <person name="Hall N."/>
            <person name="Watson M."/>
            <person name="Adriaenssens E.M."/>
            <person name="Foster-Nyarko E."/>
            <person name="Jarju S."/>
            <person name="Secka A."/>
            <person name="Antonio M."/>
            <person name="Oren A."/>
            <person name="Chaudhuri R.R."/>
            <person name="La Ragione R."/>
            <person name="Hildebrand F."/>
            <person name="Pallen M.J."/>
        </authorList>
    </citation>
    <scope>NUCLEOTIDE SEQUENCE</scope>
    <source>
        <strain evidence="2">ChiHejej3B27-3195</strain>
    </source>
</reference>
<reference evidence="2" key="2">
    <citation type="submission" date="2021-04" db="EMBL/GenBank/DDBJ databases">
        <authorList>
            <person name="Gilroy R."/>
        </authorList>
    </citation>
    <scope>NUCLEOTIDE SEQUENCE</scope>
    <source>
        <strain evidence="2">ChiHejej3B27-3195</strain>
    </source>
</reference>
<dbReference type="AlphaFoldDB" id="A0A9D2A908"/>
<feature type="transmembrane region" description="Helical" evidence="1">
    <location>
        <begin position="31"/>
        <end position="52"/>
    </location>
</feature>
<evidence type="ECO:0000313" key="3">
    <source>
        <dbReference type="Proteomes" id="UP000824151"/>
    </source>
</evidence>
<proteinExistence type="predicted"/>
<accession>A0A9D2A908</accession>
<name>A0A9D2A908_9MICC</name>